<reference evidence="13 14" key="1">
    <citation type="submission" date="2018-05" db="EMBL/GenBank/DDBJ databases">
        <title>Reference genomes for bee gut microbiota database.</title>
        <authorList>
            <person name="Ellegaard K.M."/>
        </authorList>
    </citation>
    <scope>NUCLEOTIDE SEQUENCE [LARGE SCALE GENOMIC DNA]</scope>
    <source>
        <strain evidence="13 14">ESL0284</strain>
    </source>
</reference>
<keyword evidence="5" id="KW-0997">Cell inner membrane</keyword>
<evidence type="ECO:0000256" key="11">
    <source>
        <dbReference type="SAM" id="Phobius"/>
    </source>
</evidence>
<keyword evidence="4" id="KW-1003">Cell membrane</keyword>
<keyword evidence="14" id="KW-1185">Reference proteome</keyword>
<proteinExistence type="inferred from homology"/>
<dbReference type="GO" id="GO:0055085">
    <property type="term" value="P:transmembrane transport"/>
    <property type="evidence" value="ECO:0007669"/>
    <property type="project" value="InterPro"/>
</dbReference>
<feature type="region of interest" description="Disordered" evidence="10">
    <location>
        <begin position="131"/>
        <end position="164"/>
    </location>
</feature>
<dbReference type="GO" id="GO:0031992">
    <property type="term" value="F:energy transducer activity"/>
    <property type="evidence" value="ECO:0007669"/>
    <property type="project" value="TreeGrafter"/>
</dbReference>
<evidence type="ECO:0000313" key="14">
    <source>
        <dbReference type="Proteomes" id="UP000247565"/>
    </source>
</evidence>
<evidence type="ECO:0000256" key="1">
    <source>
        <dbReference type="ARBA" id="ARBA00004383"/>
    </source>
</evidence>
<evidence type="ECO:0000256" key="7">
    <source>
        <dbReference type="ARBA" id="ARBA00022927"/>
    </source>
</evidence>
<dbReference type="InterPro" id="IPR051045">
    <property type="entry name" value="TonB-dependent_transducer"/>
</dbReference>
<dbReference type="OrthoDB" id="8481221at2"/>
<keyword evidence="6 11" id="KW-0812">Transmembrane</keyword>
<keyword evidence="7" id="KW-0653">Protein transport</keyword>
<dbReference type="Pfam" id="PF03544">
    <property type="entry name" value="TonB_C"/>
    <property type="match status" value="1"/>
</dbReference>
<dbReference type="GO" id="GO:0098797">
    <property type="term" value="C:plasma membrane protein complex"/>
    <property type="evidence" value="ECO:0007669"/>
    <property type="project" value="TreeGrafter"/>
</dbReference>
<dbReference type="SUPFAM" id="SSF74653">
    <property type="entry name" value="TolA/TonB C-terminal domain"/>
    <property type="match status" value="1"/>
</dbReference>
<dbReference type="RefSeq" id="WP_110439373.1">
    <property type="nucleotide sequence ID" value="NZ_CP046393.1"/>
</dbReference>
<dbReference type="EMBL" id="QGLT01000004">
    <property type="protein sequence ID" value="PXY99753.1"/>
    <property type="molecule type" value="Genomic_DNA"/>
</dbReference>
<protein>
    <recommendedName>
        <fullName evidence="12">TonB C-terminal domain-containing protein</fullName>
    </recommendedName>
</protein>
<dbReference type="PANTHER" id="PTHR33446">
    <property type="entry name" value="PROTEIN TONB-RELATED"/>
    <property type="match status" value="1"/>
</dbReference>
<keyword evidence="3" id="KW-0813">Transport</keyword>
<feature type="compositionally biased region" description="Low complexity" evidence="10">
    <location>
        <begin position="138"/>
        <end position="154"/>
    </location>
</feature>
<dbReference type="InterPro" id="IPR037682">
    <property type="entry name" value="TonB_C"/>
</dbReference>
<organism evidence="13 14">
    <name type="scientific">Commensalibacter melissae</name>
    <dbReference type="NCBI Taxonomy" id="2070537"/>
    <lineage>
        <taxon>Bacteria</taxon>
        <taxon>Pseudomonadati</taxon>
        <taxon>Pseudomonadota</taxon>
        <taxon>Alphaproteobacteria</taxon>
        <taxon>Acetobacterales</taxon>
        <taxon>Acetobacteraceae</taxon>
    </lineage>
</organism>
<dbReference type="NCBIfam" id="TIGR01352">
    <property type="entry name" value="tonB_Cterm"/>
    <property type="match status" value="1"/>
</dbReference>
<comment type="caution">
    <text evidence="13">The sequence shown here is derived from an EMBL/GenBank/DDBJ whole genome shotgun (WGS) entry which is preliminary data.</text>
</comment>
<dbReference type="PROSITE" id="PS52015">
    <property type="entry name" value="TONB_CTD"/>
    <property type="match status" value="1"/>
</dbReference>
<accession>A0A318MUY4</accession>
<evidence type="ECO:0000313" key="13">
    <source>
        <dbReference type="EMBL" id="PXY99753.1"/>
    </source>
</evidence>
<evidence type="ECO:0000256" key="2">
    <source>
        <dbReference type="ARBA" id="ARBA00006555"/>
    </source>
</evidence>
<dbReference type="PANTHER" id="PTHR33446:SF2">
    <property type="entry name" value="PROTEIN TONB"/>
    <property type="match status" value="1"/>
</dbReference>
<evidence type="ECO:0000256" key="6">
    <source>
        <dbReference type="ARBA" id="ARBA00022692"/>
    </source>
</evidence>
<dbReference type="GO" id="GO:0015031">
    <property type="term" value="P:protein transport"/>
    <property type="evidence" value="ECO:0007669"/>
    <property type="project" value="UniProtKB-KW"/>
</dbReference>
<feature type="domain" description="TonB C-terminal" evidence="12">
    <location>
        <begin position="175"/>
        <end position="267"/>
    </location>
</feature>
<dbReference type="Gene3D" id="3.30.1150.10">
    <property type="match status" value="1"/>
</dbReference>
<name>A0A318MUY4_9PROT</name>
<evidence type="ECO:0000256" key="5">
    <source>
        <dbReference type="ARBA" id="ARBA00022519"/>
    </source>
</evidence>
<evidence type="ECO:0000256" key="3">
    <source>
        <dbReference type="ARBA" id="ARBA00022448"/>
    </source>
</evidence>
<sequence>MKTSTITDKISFTEWQANRNDLRSKENRYIIIVSFIVSLLILIFPFFLFYNNSSVPNKPVVTESNALVLDLSPNRTETPTSPLLNKPTTLAKTEPLTPIQKLLPKFPVSNILPDIPRIEKFSKLKIKQPSQHIIPQHTSQSGSNSTSTSKNNNTDHPPEKDQNAQVIHTSSTSANWQGMVLNKFERFKHYPPEAQADNLEGTAILHITINRQGIILTSSLAKSSGYLILDREVLTLSHRVKKLPPPPDDIQGLLINLDIPIEFHIKQ</sequence>
<comment type="similarity">
    <text evidence="2">Belongs to the TonB family.</text>
</comment>
<evidence type="ECO:0000256" key="9">
    <source>
        <dbReference type="ARBA" id="ARBA00023136"/>
    </source>
</evidence>
<evidence type="ECO:0000256" key="4">
    <source>
        <dbReference type="ARBA" id="ARBA00022475"/>
    </source>
</evidence>
<evidence type="ECO:0000259" key="12">
    <source>
        <dbReference type="PROSITE" id="PS52015"/>
    </source>
</evidence>
<keyword evidence="8 11" id="KW-1133">Transmembrane helix</keyword>
<evidence type="ECO:0000256" key="8">
    <source>
        <dbReference type="ARBA" id="ARBA00022989"/>
    </source>
</evidence>
<comment type="subcellular location">
    <subcellularLocation>
        <location evidence="1">Cell inner membrane</location>
        <topology evidence="1">Single-pass membrane protein</topology>
        <orientation evidence="1">Periplasmic side</orientation>
    </subcellularLocation>
</comment>
<gene>
    <name evidence="13" type="ORF">DK869_07355</name>
</gene>
<dbReference type="InterPro" id="IPR006260">
    <property type="entry name" value="TonB/TolA_C"/>
</dbReference>
<dbReference type="Proteomes" id="UP000247565">
    <property type="component" value="Unassembled WGS sequence"/>
</dbReference>
<dbReference type="AlphaFoldDB" id="A0A318MUY4"/>
<evidence type="ECO:0000256" key="10">
    <source>
        <dbReference type="SAM" id="MobiDB-lite"/>
    </source>
</evidence>
<keyword evidence="9 11" id="KW-0472">Membrane</keyword>
<feature type="transmembrane region" description="Helical" evidence="11">
    <location>
        <begin position="29"/>
        <end position="50"/>
    </location>
</feature>